<dbReference type="GeneID" id="20322725"/>
<evidence type="ECO:0000313" key="3">
    <source>
        <dbReference type="Proteomes" id="UP000054324"/>
    </source>
</evidence>
<sequence length="110" mass="11969">MAVSDVTRLTLDQSGVEVCCVLVDCDVVSATKSIGIFSGVDTKQGTEPADCLTCCLPCAETYYYLPTLNTCKRTAQLAIGSPLPSMDSEMKNQPNFFLRNPPTPRSRQSR</sequence>
<name>A0A074ZJS4_OPIVI</name>
<dbReference type="CTD" id="20322725"/>
<protein>
    <submittedName>
        <fullName evidence="2">Uncharacterized protein</fullName>
    </submittedName>
</protein>
<accession>A0A074ZJS4</accession>
<evidence type="ECO:0000313" key="2">
    <source>
        <dbReference type="EMBL" id="KER23605.1"/>
    </source>
</evidence>
<gene>
    <name evidence="2" type="ORF">T265_08546</name>
</gene>
<keyword evidence="3" id="KW-1185">Reference proteome</keyword>
<reference evidence="2 3" key="1">
    <citation type="submission" date="2013-11" db="EMBL/GenBank/DDBJ databases">
        <title>Opisthorchis viverrini - life in the bile duct.</title>
        <authorList>
            <person name="Young N.D."/>
            <person name="Nagarajan N."/>
            <person name="Lin S.J."/>
            <person name="Korhonen P.K."/>
            <person name="Jex A.R."/>
            <person name="Hall R.S."/>
            <person name="Safavi-Hemami H."/>
            <person name="Kaewkong W."/>
            <person name="Bertrand D."/>
            <person name="Gao S."/>
            <person name="Seet Q."/>
            <person name="Wongkham S."/>
            <person name="Teh B.T."/>
            <person name="Wongkham C."/>
            <person name="Intapan P.M."/>
            <person name="Maleewong W."/>
            <person name="Yang X."/>
            <person name="Hu M."/>
            <person name="Wang Z."/>
            <person name="Hofmann A."/>
            <person name="Sternberg P.W."/>
            <person name="Tan P."/>
            <person name="Wang J."/>
            <person name="Gasser R.B."/>
        </authorList>
    </citation>
    <scope>NUCLEOTIDE SEQUENCE [LARGE SCALE GENOMIC DNA]</scope>
</reference>
<feature type="region of interest" description="Disordered" evidence="1">
    <location>
        <begin position="85"/>
        <end position="110"/>
    </location>
</feature>
<evidence type="ECO:0000256" key="1">
    <source>
        <dbReference type="SAM" id="MobiDB-lite"/>
    </source>
</evidence>
<dbReference type="Proteomes" id="UP000054324">
    <property type="component" value="Unassembled WGS sequence"/>
</dbReference>
<proteinExistence type="predicted"/>
<dbReference type="AlphaFoldDB" id="A0A074ZJS4"/>
<dbReference type="RefSeq" id="XP_009172647.1">
    <property type="nucleotide sequence ID" value="XM_009174383.1"/>
</dbReference>
<organism evidence="2 3">
    <name type="scientific">Opisthorchis viverrini</name>
    <name type="common">Southeast Asian liver fluke</name>
    <dbReference type="NCBI Taxonomy" id="6198"/>
    <lineage>
        <taxon>Eukaryota</taxon>
        <taxon>Metazoa</taxon>
        <taxon>Spiralia</taxon>
        <taxon>Lophotrochozoa</taxon>
        <taxon>Platyhelminthes</taxon>
        <taxon>Trematoda</taxon>
        <taxon>Digenea</taxon>
        <taxon>Opisthorchiida</taxon>
        <taxon>Opisthorchiata</taxon>
        <taxon>Opisthorchiidae</taxon>
        <taxon>Opisthorchis</taxon>
    </lineage>
</organism>
<dbReference type="KEGG" id="ovi:T265_08546"/>
<dbReference type="EMBL" id="KL596843">
    <property type="protein sequence ID" value="KER23605.1"/>
    <property type="molecule type" value="Genomic_DNA"/>
</dbReference>